<feature type="domain" description="RRM" evidence="9">
    <location>
        <begin position="288"/>
        <end position="365"/>
    </location>
</feature>
<dbReference type="InterPro" id="IPR034221">
    <property type="entry name" value="RBM34_RRM2"/>
</dbReference>
<evidence type="ECO:0000313" key="10">
    <source>
        <dbReference type="EMBL" id="KAK7204687.1"/>
    </source>
</evidence>
<comment type="caution">
    <text evidence="10">The sequence shown here is derived from an EMBL/GenBank/DDBJ whole genome shotgun (WGS) entry which is preliminary data.</text>
</comment>
<dbReference type="RefSeq" id="XP_064767720.1">
    <property type="nucleotide sequence ID" value="XM_064912840.1"/>
</dbReference>
<feature type="compositionally biased region" description="Basic residues" evidence="8">
    <location>
        <begin position="426"/>
        <end position="439"/>
    </location>
</feature>
<dbReference type="Pfam" id="PF00076">
    <property type="entry name" value="RRM_1"/>
    <property type="match status" value="1"/>
</dbReference>
<evidence type="ECO:0000256" key="4">
    <source>
        <dbReference type="ARBA" id="ARBA00015520"/>
    </source>
</evidence>
<feature type="compositionally biased region" description="Basic and acidic residues" evidence="8">
    <location>
        <begin position="460"/>
        <end position="471"/>
    </location>
</feature>
<dbReference type="Proteomes" id="UP001498771">
    <property type="component" value="Unassembled WGS sequence"/>
</dbReference>
<evidence type="ECO:0000256" key="7">
    <source>
        <dbReference type="PROSITE-ProRule" id="PRU00176"/>
    </source>
</evidence>
<gene>
    <name evidence="10" type="ORF">BZA70DRAFT_279770</name>
</gene>
<dbReference type="InterPro" id="IPR035979">
    <property type="entry name" value="RBD_domain_sf"/>
</dbReference>
<keyword evidence="5 7" id="KW-0694">RNA-binding</keyword>
<evidence type="ECO:0000259" key="9">
    <source>
        <dbReference type="PROSITE" id="PS50102"/>
    </source>
</evidence>
<dbReference type="SMART" id="SM00360">
    <property type="entry name" value="RRM"/>
    <property type="match status" value="2"/>
</dbReference>
<dbReference type="Gene3D" id="3.30.70.330">
    <property type="match status" value="2"/>
</dbReference>
<feature type="compositionally biased region" description="Acidic residues" evidence="8">
    <location>
        <begin position="81"/>
        <end position="91"/>
    </location>
</feature>
<comment type="subcellular location">
    <subcellularLocation>
        <location evidence="2">Nucleus</location>
        <location evidence="2">Nucleolus</location>
    </subcellularLocation>
</comment>
<dbReference type="CDD" id="cd12395">
    <property type="entry name" value="RRM2_RBM34"/>
    <property type="match status" value="1"/>
</dbReference>
<dbReference type="EMBL" id="JBBJBU010000007">
    <property type="protein sequence ID" value="KAK7204687.1"/>
    <property type="molecule type" value="Genomic_DNA"/>
</dbReference>
<dbReference type="PROSITE" id="PS50102">
    <property type="entry name" value="RRM"/>
    <property type="match status" value="2"/>
</dbReference>
<accession>A0ABR1F4F3</accession>
<protein>
    <recommendedName>
        <fullName evidence="4">Nucleolar protein 12</fullName>
    </recommendedName>
</protein>
<sequence>MSLFGVDIAKVDQAVASLFATPAPVAKPSRSKRQRLEAESLAAAAEDEDDLELSEEVEEQEEETNQVSKDSKKRKKRAAQLDEDDDEEDAAAEDRYLQKLLDEESKSKKKKSKKEKKSAKQEEVAAEVEEAVEDKSDGSDSDDSEDEQDSDSKDVKLFDATGAAMVHESLLDDKDQLDKAKRTIFIGNLANNVISSKTEYGKLKKHFAQYGKIESIRFRSVAFSEMLPRKVAFIKHKLHEKRHAVNAYIVFETEDAARKSLAANSTVLLDRHIRVDSVAHPAKQDAKRSVFIGNLDFEAEEEQLWEHFSKVGDVEYVRIVRDSKTNVGKGFAYVQFKDSMYVAKALLLNDTKMGTRKLRVTRARNIPAKTTARPLAKPTARVLDPDTKASLNRTKKVVGKAERAKISSYLEGERSSVGGPVSLKSGVRKKSEKKPRIRARSTAFKKNLKEGKPTPGKAAEGQKKKTGAEKK</sequence>
<feature type="compositionally biased region" description="Basic residues" evidence="8">
    <location>
        <begin position="107"/>
        <end position="117"/>
    </location>
</feature>
<evidence type="ECO:0000256" key="6">
    <source>
        <dbReference type="ARBA" id="ARBA00023242"/>
    </source>
</evidence>
<dbReference type="SUPFAM" id="SSF54928">
    <property type="entry name" value="RNA-binding domain, RBD"/>
    <property type="match status" value="2"/>
</dbReference>
<dbReference type="InterPro" id="IPR012677">
    <property type="entry name" value="Nucleotide-bd_a/b_plait_sf"/>
</dbReference>
<evidence type="ECO:0000256" key="1">
    <source>
        <dbReference type="ARBA" id="ARBA00002475"/>
    </source>
</evidence>
<feature type="region of interest" description="Disordered" evidence="8">
    <location>
        <begin position="20"/>
        <end position="155"/>
    </location>
</feature>
<evidence type="ECO:0000313" key="11">
    <source>
        <dbReference type="Proteomes" id="UP001498771"/>
    </source>
</evidence>
<evidence type="ECO:0000256" key="8">
    <source>
        <dbReference type="SAM" id="MobiDB-lite"/>
    </source>
</evidence>
<feature type="region of interest" description="Disordered" evidence="8">
    <location>
        <begin position="414"/>
        <end position="471"/>
    </location>
</feature>
<keyword evidence="6" id="KW-0539">Nucleus</keyword>
<dbReference type="PANTHER" id="PTHR23236">
    <property type="entry name" value="EUKARYOTIC TRANSLATION INITIATION FACTOR 4B/4H"/>
    <property type="match status" value="1"/>
</dbReference>
<evidence type="ECO:0000256" key="2">
    <source>
        <dbReference type="ARBA" id="ARBA00004604"/>
    </source>
</evidence>
<feature type="compositionally biased region" description="Basic and acidic residues" evidence="8">
    <location>
        <begin position="92"/>
        <end position="106"/>
    </location>
</feature>
<feature type="compositionally biased region" description="Acidic residues" evidence="8">
    <location>
        <begin position="139"/>
        <end position="149"/>
    </location>
</feature>
<comment type="similarity">
    <text evidence="3">Belongs to the RRM RBM34 family.</text>
</comment>
<organism evidence="10 11">
    <name type="scientific">Myxozyma melibiosi</name>
    <dbReference type="NCBI Taxonomy" id="54550"/>
    <lineage>
        <taxon>Eukaryota</taxon>
        <taxon>Fungi</taxon>
        <taxon>Dikarya</taxon>
        <taxon>Ascomycota</taxon>
        <taxon>Saccharomycotina</taxon>
        <taxon>Lipomycetes</taxon>
        <taxon>Lipomycetales</taxon>
        <taxon>Lipomycetaceae</taxon>
        <taxon>Myxozyma</taxon>
    </lineage>
</organism>
<evidence type="ECO:0000256" key="3">
    <source>
        <dbReference type="ARBA" id="ARBA00007077"/>
    </source>
</evidence>
<dbReference type="GeneID" id="90038352"/>
<proteinExistence type="inferred from homology"/>
<reference evidence="10 11" key="1">
    <citation type="submission" date="2024-03" db="EMBL/GenBank/DDBJ databases">
        <title>Genome-scale model development and genomic sequencing of the oleaginous clade Lipomyces.</title>
        <authorList>
            <consortium name="Lawrence Berkeley National Laboratory"/>
            <person name="Czajka J.J."/>
            <person name="Han Y."/>
            <person name="Kim J."/>
            <person name="Mondo S.J."/>
            <person name="Hofstad B.A."/>
            <person name="Robles A."/>
            <person name="Haridas S."/>
            <person name="Riley R."/>
            <person name="LaButti K."/>
            <person name="Pangilinan J."/>
            <person name="Andreopoulos W."/>
            <person name="Lipzen A."/>
            <person name="Yan J."/>
            <person name="Wang M."/>
            <person name="Ng V."/>
            <person name="Grigoriev I.V."/>
            <person name="Spatafora J.W."/>
            <person name="Magnuson J.K."/>
            <person name="Baker S.E."/>
            <person name="Pomraning K.R."/>
        </authorList>
    </citation>
    <scope>NUCLEOTIDE SEQUENCE [LARGE SCALE GENOMIC DNA]</scope>
    <source>
        <strain evidence="10 11">Phaff 52-87</strain>
    </source>
</reference>
<feature type="domain" description="RRM" evidence="9">
    <location>
        <begin position="182"/>
        <end position="280"/>
    </location>
</feature>
<dbReference type="InterPro" id="IPR000504">
    <property type="entry name" value="RRM_dom"/>
</dbReference>
<keyword evidence="11" id="KW-1185">Reference proteome</keyword>
<name>A0ABR1F4F3_9ASCO</name>
<feature type="compositionally biased region" description="Acidic residues" evidence="8">
    <location>
        <begin position="45"/>
        <end position="64"/>
    </location>
</feature>
<comment type="function">
    <text evidence="1">Involved in pre-25S rRNA processing.</text>
</comment>
<evidence type="ECO:0000256" key="5">
    <source>
        <dbReference type="ARBA" id="ARBA00022884"/>
    </source>
</evidence>
<dbReference type="PANTHER" id="PTHR23236:SF25">
    <property type="entry name" value="RNA-BINDING PROTEIN 34"/>
    <property type="match status" value="1"/>
</dbReference>